<evidence type="ECO:0000313" key="2">
    <source>
        <dbReference type="Proteomes" id="UP001205843"/>
    </source>
</evidence>
<reference evidence="1" key="1">
    <citation type="submission" date="2022-03" db="EMBL/GenBank/DDBJ databases">
        <title>Genomic Encyclopedia of Type Strains, Phase III (KMG-III): the genomes of soil and plant-associated and newly described type strains.</title>
        <authorList>
            <person name="Whitman W."/>
        </authorList>
    </citation>
    <scope>NUCLEOTIDE SEQUENCE</scope>
    <source>
        <strain evidence="1">ANL 6-2</strain>
    </source>
</reference>
<accession>A0AAE3G2B9</accession>
<dbReference type="AlphaFoldDB" id="A0AAE3G2B9"/>
<dbReference type="EMBL" id="JALJXV010000003">
    <property type="protein sequence ID" value="MCP1674530.1"/>
    <property type="molecule type" value="Genomic_DNA"/>
</dbReference>
<sequence>MAEEVTYSGSEANRALGLKDITLTRSHDALDHMDEHLGVTPDGRVVLSYLAHDDDPMDYEWDRACQGRFEEFRSAQARDERLLELQRDGTLVFLVERYAHGNVHYSVAGTRNYPDRQWDVAQCAIYIPPDDEQAAFTLGRNNEYVLRTYANQRLSEYSKWRNGEVYAVVVETFERDERGEFRNIDTDAVWGHIGGDYAESELRARHAIAVSAPPPAPPAPQGLSPS</sequence>
<comment type="caution">
    <text evidence="1">The sequence shown here is derived from an EMBL/GenBank/DDBJ whole genome shotgun (WGS) entry which is preliminary data.</text>
</comment>
<keyword evidence="2" id="KW-1185">Reference proteome</keyword>
<protein>
    <submittedName>
        <fullName evidence="1">Uncharacterized protein</fullName>
    </submittedName>
</protein>
<dbReference type="Proteomes" id="UP001205843">
    <property type="component" value="Unassembled WGS sequence"/>
</dbReference>
<evidence type="ECO:0000313" key="1">
    <source>
        <dbReference type="EMBL" id="MCP1674530.1"/>
    </source>
</evidence>
<gene>
    <name evidence="1" type="ORF">J2T57_001632</name>
</gene>
<proteinExistence type="predicted"/>
<name>A0AAE3G2B9_9GAMM</name>
<dbReference type="RefSeq" id="WP_253476591.1">
    <property type="nucleotide sequence ID" value="NZ_JALJXV010000003.1"/>
</dbReference>
<organism evidence="1 2">
    <name type="scientific">Natronocella acetinitrilica</name>
    <dbReference type="NCBI Taxonomy" id="414046"/>
    <lineage>
        <taxon>Bacteria</taxon>
        <taxon>Pseudomonadati</taxon>
        <taxon>Pseudomonadota</taxon>
        <taxon>Gammaproteobacteria</taxon>
        <taxon>Chromatiales</taxon>
        <taxon>Ectothiorhodospiraceae</taxon>
        <taxon>Natronocella</taxon>
    </lineage>
</organism>